<gene>
    <name evidence="4" type="ORF">FOL47_000804</name>
</gene>
<evidence type="ECO:0000256" key="1">
    <source>
        <dbReference type="ARBA" id="ARBA00023125"/>
    </source>
</evidence>
<proteinExistence type="predicted"/>
<protein>
    <recommendedName>
        <fullName evidence="3">Tyr recombinase domain-containing protein</fullName>
    </recommendedName>
</protein>
<evidence type="ECO:0000259" key="3">
    <source>
        <dbReference type="PROSITE" id="PS51898"/>
    </source>
</evidence>
<dbReference type="GO" id="GO:0015074">
    <property type="term" value="P:DNA integration"/>
    <property type="evidence" value="ECO:0007669"/>
    <property type="project" value="InterPro"/>
</dbReference>
<dbReference type="GO" id="GO:0003677">
    <property type="term" value="F:DNA binding"/>
    <property type="evidence" value="ECO:0007669"/>
    <property type="project" value="UniProtKB-KW"/>
</dbReference>
<dbReference type="InterPro" id="IPR011010">
    <property type="entry name" value="DNA_brk_join_enz"/>
</dbReference>
<dbReference type="InterPro" id="IPR052925">
    <property type="entry name" value="Phage_Integrase-like_Recomb"/>
</dbReference>
<evidence type="ECO:0000313" key="5">
    <source>
        <dbReference type="Proteomes" id="UP000591131"/>
    </source>
</evidence>
<name>A0A7J6KU48_PERCH</name>
<evidence type="ECO:0000256" key="2">
    <source>
        <dbReference type="ARBA" id="ARBA00023172"/>
    </source>
</evidence>
<dbReference type="SUPFAM" id="SSF56349">
    <property type="entry name" value="DNA breaking-rejoining enzymes"/>
    <property type="match status" value="1"/>
</dbReference>
<dbReference type="Proteomes" id="UP000591131">
    <property type="component" value="Unassembled WGS sequence"/>
</dbReference>
<dbReference type="Gene3D" id="1.10.150.130">
    <property type="match status" value="1"/>
</dbReference>
<dbReference type="EMBL" id="JAAPAO010001163">
    <property type="protein sequence ID" value="KAF4650873.1"/>
    <property type="molecule type" value="Genomic_DNA"/>
</dbReference>
<accession>A0A7J6KU48</accession>
<keyword evidence="1" id="KW-0238">DNA-binding</keyword>
<comment type="caution">
    <text evidence="4">The sequence shown here is derived from an EMBL/GenBank/DDBJ whole genome shotgun (WGS) entry which is preliminary data.</text>
</comment>
<feature type="domain" description="Tyr recombinase" evidence="3">
    <location>
        <begin position="229"/>
        <end position="442"/>
    </location>
</feature>
<dbReference type="GO" id="GO:0006310">
    <property type="term" value="P:DNA recombination"/>
    <property type="evidence" value="ECO:0007669"/>
    <property type="project" value="UniProtKB-KW"/>
</dbReference>
<dbReference type="InterPro" id="IPR010998">
    <property type="entry name" value="Integrase_recombinase_N"/>
</dbReference>
<reference evidence="4 5" key="1">
    <citation type="submission" date="2020-04" db="EMBL/GenBank/DDBJ databases">
        <title>Perkinsus chesapeaki whole genome sequence.</title>
        <authorList>
            <person name="Bogema D.R."/>
        </authorList>
    </citation>
    <scope>NUCLEOTIDE SEQUENCE [LARGE SCALE GENOMIC DNA]</scope>
    <source>
        <strain evidence="4">ATCC PRA-425</strain>
    </source>
</reference>
<dbReference type="PROSITE" id="PS51898">
    <property type="entry name" value="TYR_RECOMBINASE"/>
    <property type="match status" value="1"/>
</dbReference>
<dbReference type="AlphaFoldDB" id="A0A7J6KU48"/>
<dbReference type="InterPro" id="IPR013762">
    <property type="entry name" value="Integrase-like_cat_sf"/>
</dbReference>
<organism evidence="4 5">
    <name type="scientific">Perkinsus chesapeaki</name>
    <name type="common">Clam parasite</name>
    <name type="synonym">Perkinsus andrewsi</name>
    <dbReference type="NCBI Taxonomy" id="330153"/>
    <lineage>
        <taxon>Eukaryota</taxon>
        <taxon>Sar</taxon>
        <taxon>Alveolata</taxon>
        <taxon>Perkinsozoa</taxon>
        <taxon>Perkinsea</taxon>
        <taxon>Perkinsida</taxon>
        <taxon>Perkinsidae</taxon>
        <taxon>Perkinsus</taxon>
    </lineage>
</organism>
<dbReference type="Gene3D" id="1.10.443.10">
    <property type="entry name" value="Intergrase catalytic core"/>
    <property type="match status" value="1"/>
</dbReference>
<dbReference type="OrthoDB" id="421668at2759"/>
<evidence type="ECO:0000313" key="4">
    <source>
        <dbReference type="EMBL" id="KAF4650873.1"/>
    </source>
</evidence>
<keyword evidence="2" id="KW-0233">DNA recombination</keyword>
<dbReference type="PANTHER" id="PTHR34605:SF3">
    <property type="entry name" value="P CELL-TYPE AGGLUTINATION PROTEIN MAP4-LIKE-RELATED"/>
    <property type="match status" value="1"/>
</dbReference>
<dbReference type="PANTHER" id="PTHR34605">
    <property type="entry name" value="PHAGE_INTEGRASE DOMAIN-CONTAINING PROTEIN"/>
    <property type="match status" value="1"/>
</dbReference>
<keyword evidence="5" id="KW-1185">Reference proteome</keyword>
<sequence>MEDPLTFLGSDSPLSVPIRRYKLTSWNLLATLQPADFRLVSNSLSEVDRASFARLCIRARTCVSLSGLTTFSPTRFDTSPPPVVRTISKQPVYPVRKKRSVGILWQPPQTNVLPPVLYSESSENLDPEIASFLTSGLEWSTRKQYSNVERLYRESLSPSEIAFPLSGNTLCKFIRHLSLANYATSTIESYSRSLRALNKRFGYTLSPAAGFLASTALRAARKRGTSTISQSRAFTAAELERLASYVGSYSVDIKVAAILAIFGLLRVDEVLSLNYEDVSFSGFGEVSCHMKVVIRKSKTDGVGSFEEITPKQGQVVCVGCTSSAAVCNHSLCPFHRVFVFVSSRFPPPTLTKSSPLFQSKDGSRLKYKDFLAGLRQMTGATDIGTHSCRRTGCQLLYQSGCDILSLQEYGRWRSSAVNTYLVGATLSRAHSYSSRILRAIDQ</sequence>
<dbReference type="InterPro" id="IPR002104">
    <property type="entry name" value="Integrase_catalytic"/>
</dbReference>